<dbReference type="AlphaFoldDB" id="A0A831LAH6"/>
<evidence type="ECO:0000259" key="1">
    <source>
        <dbReference type="Pfam" id="PF02719"/>
    </source>
</evidence>
<dbReference type="InterPro" id="IPR003869">
    <property type="entry name" value="Polysac_CapD-like"/>
</dbReference>
<accession>A0A831LAH6</accession>
<comment type="caution">
    <text evidence="2">The sequence shown here is derived from an EMBL/GenBank/DDBJ whole genome shotgun (WGS) entry which is preliminary data.</text>
</comment>
<name>A0A831LAH6_9BACT</name>
<dbReference type="SUPFAM" id="SSF51735">
    <property type="entry name" value="NAD(P)-binding Rossmann-fold domains"/>
    <property type="match status" value="1"/>
</dbReference>
<sequence length="84" mass="9385">MHTNFNLSVFIKTHVTGRPESLLKADFEKYHTELNNRINGKKVLVIGGAGTIGSFYIKAILKFNIAKLVVVDINENGLTKLVRD</sequence>
<protein>
    <recommendedName>
        <fullName evidence="1">Polysaccharide biosynthesis protein CapD-like domain-containing protein</fullName>
    </recommendedName>
</protein>
<dbReference type="Pfam" id="PF02719">
    <property type="entry name" value="Polysacc_synt_2"/>
    <property type="match status" value="1"/>
</dbReference>
<proteinExistence type="predicted"/>
<dbReference type="EMBL" id="DSDK01000311">
    <property type="protein sequence ID" value="HDR51084.1"/>
    <property type="molecule type" value="Genomic_DNA"/>
</dbReference>
<gene>
    <name evidence="2" type="ORF">ENN90_05595</name>
</gene>
<evidence type="ECO:0000313" key="2">
    <source>
        <dbReference type="EMBL" id="HDR51084.1"/>
    </source>
</evidence>
<organism evidence="2">
    <name type="scientific">Mariniphaga anaerophila</name>
    <dbReference type="NCBI Taxonomy" id="1484053"/>
    <lineage>
        <taxon>Bacteria</taxon>
        <taxon>Pseudomonadati</taxon>
        <taxon>Bacteroidota</taxon>
        <taxon>Bacteroidia</taxon>
        <taxon>Marinilabiliales</taxon>
        <taxon>Prolixibacteraceae</taxon>
        <taxon>Mariniphaga</taxon>
    </lineage>
</organism>
<dbReference type="InterPro" id="IPR036291">
    <property type="entry name" value="NAD(P)-bd_dom_sf"/>
</dbReference>
<dbReference type="Proteomes" id="UP000886047">
    <property type="component" value="Unassembled WGS sequence"/>
</dbReference>
<feature type="domain" description="Polysaccharide biosynthesis protein CapD-like" evidence="1">
    <location>
        <begin position="43"/>
        <end position="81"/>
    </location>
</feature>
<dbReference type="Gene3D" id="3.40.50.720">
    <property type="entry name" value="NAD(P)-binding Rossmann-like Domain"/>
    <property type="match status" value="1"/>
</dbReference>
<reference evidence="2" key="1">
    <citation type="journal article" date="2020" name="mSystems">
        <title>Genome- and Community-Level Interaction Insights into Carbon Utilization and Element Cycling Functions of Hydrothermarchaeota in Hydrothermal Sediment.</title>
        <authorList>
            <person name="Zhou Z."/>
            <person name="Liu Y."/>
            <person name="Xu W."/>
            <person name="Pan J."/>
            <person name="Luo Z.H."/>
            <person name="Li M."/>
        </authorList>
    </citation>
    <scope>NUCLEOTIDE SEQUENCE [LARGE SCALE GENOMIC DNA]</scope>
    <source>
        <strain evidence="2">SpSt-1217</strain>
    </source>
</reference>